<organism evidence="1 2">
    <name type="scientific">Acetivibrio saccincola</name>
    <dbReference type="NCBI Taxonomy" id="1677857"/>
    <lineage>
        <taxon>Bacteria</taxon>
        <taxon>Bacillati</taxon>
        <taxon>Bacillota</taxon>
        <taxon>Clostridia</taxon>
        <taxon>Eubacteriales</taxon>
        <taxon>Oscillospiraceae</taxon>
        <taxon>Acetivibrio</taxon>
    </lineage>
</organism>
<evidence type="ECO:0000313" key="2">
    <source>
        <dbReference type="Proteomes" id="UP000239720"/>
    </source>
</evidence>
<name>A0A2S8RAG6_9FIRM</name>
<dbReference type="AlphaFoldDB" id="A0A2S8RAG6"/>
<dbReference type="EMBL" id="NEMB01000003">
    <property type="protein sequence ID" value="PQQ66779.1"/>
    <property type="molecule type" value="Genomic_DNA"/>
</dbReference>
<dbReference type="OrthoDB" id="3035107at2"/>
<comment type="caution">
    <text evidence="1">The sequence shown here is derived from an EMBL/GenBank/DDBJ whole genome shotgun (WGS) entry which is preliminary data.</text>
</comment>
<dbReference type="Proteomes" id="UP000239720">
    <property type="component" value="Unassembled WGS sequence"/>
</dbReference>
<proteinExistence type="predicted"/>
<evidence type="ECO:0000313" key="1">
    <source>
        <dbReference type="EMBL" id="PQQ66779.1"/>
    </source>
</evidence>
<reference evidence="1 2" key="1">
    <citation type="journal article" date="2018" name="Syst. Appl. Microbiol.">
        <title>Characterization and high-quality draft genome sequence of Herbivorax saccincola A7, an anaerobic, alkaliphilic, thermophilic, cellulolytic, and xylanolytic bacterium.</title>
        <authorList>
            <person name="Aikawa S."/>
            <person name="Baramee S."/>
            <person name="Sermsathanaswadi J."/>
            <person name="Thianheng P."/>
            <person name="Tachaapaikoon C."/>
            <person name="Shikata A."/>
            <person name="Waeonukul R."/>
            <person name="Pason P."/>
            <person name="Ratanakhanokchai K."/>
            <person name="Kosugi A."/>
        </authorList>
    </citation>
    <scope>NUCLEOTIDE SEQUENCE [LARGE SCALE GENOMIC DNA]</scope>
    <source>
        <strain evidence="1 2">A7</strain>
    </source>
</reference>
<dbReference type="RefSeq" id="WP_027621382.1">
    <property type="nucleotide sequence ID" value="NZ_NEMB01000003.1"/>
</dbReference>
<protein>
    <submittedName>
        <fullName evidence="1">Uncharacterized protein</fullName>
    </submittedName>
</protein>
<sequence>MDKKTLQRIIKKYFTTFAEINNFIFYKPTIMLRECNDTLHIINFDLPTEGFNCSIAIQPLYIPSDSITISFGNRLNHFKAKLPGTWGYSSDKTIIEKDLSQVKDLLEVNAMPWFDKVGSPEGIISFIESGAAEDTNIIVGFPPALRNIYLGFSYLYINKIDLAEKPLLQVLEQYKEDKRGWVVQEKEMINSMLALAKDEPYKIREKLTDYIRITKYNLKLTM</sequence>
<gene>
    <name evidence="1" type="ORF">B9R14_08505</name>
</gene>
<accession>A0A2S8RAG6</accession>